<proteinExistence type="predicted"/>
<protein>
    <submittedName>
        <fullName evidence="2">Lysophospholipase</fullName>
    </submittedName>
</protein>
<dbReference type="Proteomes" id="UP000787672">
    <property type="component" value="Unassembled WGS sequence"/>
</dbReference>
<keyword evidence="3" id="KW-1185">Reference proteome</keyword>
<dbReference type="EMBL" id="JAHLQN010000001">
    <property type="protein sequence ID" value="MBU5626299.1"/>
    <property type="molecule type" value="Genomic_DNA"/>
</dbReference>
<dbReference type="Pfam" id="PF12146">
    <property type="entry name" value="Hydrolase_4"/>
    <property type="match status" value="1"/>
</dbReference>
<reference evidence="2 3" key="1">
    <citation type="submission" date="2021-06" db="EMBL/GenBank/DDBJ databases">
        <authorList>
            <person name="Sun Q."/>
            <person name="Li D."/>
        </authorList>
    </citation>
    <scope>NUCLEOTIDE SEQUENCE [LARGE SCALE GENOMIC DNA]</scope>
    <source>
        <strain evidence="2 3">MSJ-2</strain>
    </source>
</reference>
<accession>A0ABS6F7P2</accession>
<comment type="caution">
    <text evidence="2">The sequence shown here is derived from an EMBL/GenBank/DDBJ whole genome shotgun (WGS) entry which is preliminary data.</text>
</comment>
<dbReference type="PANTHER" id="PTHR11614">
    <property type="entry name" value="PHOSPHOLIPASE-RELATED"/>
    <property type="match status" value="1"/>
</dbReference>
<name>A0ABS6F7P2_9FIRM</name>
<organism evidence="2 3">
    <name type="scientific">Dysosmobacter acutus</name>
    <dbReference type="NCBI Taxonomy" id="2841504"/>
    <lineage>
        <taxon>Bacteria</taxon>
        <taxon>Bacillati</taxon>
        <taxon>Bacillota</taxon>
        <taxon>Clostridia</taxon>
        <taxon>Eubacteriales</taxon>
        <taxon>Oscillospiraceae</taxon>
        <taxon>Dysosmobacter</taxon>
    </lineage>
</organism>
<evidence type="ECO:0000259" key="1">
    <source>
        <dbReference type="Pfam" id="PF12146"/>
    </source>
</evidence>
<dbReference type="InterPro" id="IPR051044">
    <property type="entry name" value="MAG_DAG_Lipase"/>
</dbReference>
<evidence type="ECO:0000313" key="2">
    <source>
        <dbReference type="EMBL" id="MBU5626299.1"/>
    </source>
</evidence>
<sequence>MTKREFTYPSRNGTAQIHAVEWLPEGEITGVLQISHGVAEYIERYEPFVRFLTEGGIAVAGNDHLGHGLSVEPGGPRLYFGPKGSWQSVVDDLYTLYGMEKKRFPGLPYFLLGHSMGSFLARTYLIRYPGTVDGAIVMGTGQMVPPMVAAGRAVAAAEGRRVGWDKMSPVVEKLAFGAYNKVFAPNRTEYDWLSVNEENVDAYIADELCGGNATVGLFREMLGGIRFITDRDNLRRMNMNTPILFLSGEKDPVGECGRGVRRAYESFRRAGVRQVELKLYPGLRHEILNESCREDVYGDILRWLKNNIDKIRMG</sequence>
<gene>
    <name evidence="2" type="ORF">KQI82_05105</name>
</gene>
<dbReference type="InterPro" id="IPR022742">
    <property type="entry name" value="Hydrolase_4"/>
</dbReference>
<feature type="domain" description="Serine aminopeptidase S33" evidence="1">
    <location>
        <begin position="28"/>
        <end position="291"/>
    </location>
</feature>
<dbReference type="RefSeq" id="WP_216631803.1">
    <property type="nucleotide sequence ID" value="NZ_JAHLQN010000001.1"/>
</dbReference>
<evidence type="ECO:0000313" key="3">
    <source>
        <dbReference type="Proteomes" id="UP000787672"/>
    </source>
</evidence>